<dbReference type="Gene3D" id="3.30.420.280">
    <property type="match status" value="1"/>
</dbReference>
<dbReference type="EMBL" id="LAZR01052619">
    <property type="protein sequence ID" value="KKK82550.1"/>
    <property type="molecule type" value="Genomic_DNA"/>
</dbReference>
<dbReference type="InterPro" id="IPR027417">
    <property type="entry name" value="P-loop_NTPase"/>
</dbReference>
<organism evidence="2">
    <name type="scientific">marine sediment metagenome</name>
    <dbReference type="NCBI Taxonomy" id="412755"/>
    <lineage>
        <taxon>unclassified sequences</taxon>
        <taxon>metagenomes</taxon>
        <taxon>ecological metagenomes</taxon>
    </lineage>
</organism>
<feature type="non-terminal residue" evidence="2">
    <location>
        <position position="1"/>
    </location>
</feature>
<dbReference type="Gene3D" id="3.40.50.300">
    <property type="entry name" value="P-loop containing nucleotide triphosphate hydrolases"/>
    <property type="match status" value="1"/>
</dbReference>
<feature type="non-terminal residue" evidence="2">
    <location>
        <position position="409"/>
    </location>
</feature>
<evidence type="ECO:0000256" key="1">
    <source>
        <dbReference type="SAM" id="MobiDB-lite"/>
    </source>
</evidence>
<comment type="caution">
    <text evidence="2">The sequence shown here is derived from an EMBL/GenBank/DDBJ whole genome shotgun (WGS) entry which is preliminary data.</text>
</comment>
<evidence type="ECO:0008006" key="3">
    <source>
        <dbReference type="Google" id="ProtNLM"/>
    </source>
</evidence>
<feature type="region of interest" description="Disordered" evidence="1">
    <location>
        <begin position="385"/>
        <end position="409"/>
    </location>
</feature>
<sequence>LGYMPRESQGRSPLGKVFYVTTFRAHDQPVFVLQRKVDRQMADAQARQFSWRKRVIESVTAADSVPVRCIEIDSPRHLFLCSDRFIPTCNSHIGPEWMWREIQKTVDKPVAAGIHLHGIVGPSLNKMRQSTVGIMRMVRFFYERFGWQEDKILNKQDLRINLQPVGLPVHILSGSAERPGRMQGAHIESAWIDEAGEVANRDIYVVTLQRLAGKGRLLVTTTPYLASSVWVKELLEKAASGESDDIMAVRFPSIVNPYFSLEQEEFQKKELPDSFFRMMYLARFELPEGLVYPDVHYIEPFTIPRNWVRYMGIDPTHGGSDEFAAVWIAYDPYDPETHYIYREFYMPCTPGAEAPTSGGSSALLSASASQRRCFGEPVRLATTPAMRIPGSNSTNPLTTAASVRARPCA</sequence>
<feature type="compositionally biased region" description="Polar residues" evidence="1">
    <location>
        <begin position="390"/>
        <end position="401"/>
    </location>
</feature>
<accession>A0A0F8Z998</accession>
<dbReference type="AlphaFoldDB" id="A0A0F8Z998"/>
<evidence type="ECO:0000313" key="2">
    <source>
        <dbReference type="EMBL" id="KKK82550.1"/>
    </source>
</evidence>
<proteinExistence type="predicted"/>
<gene>
    <name evidence="2" type="ORF">LCGC14_2802270</name>
</gene>
<name>A0A0F8Z998_9ZZZZ</name>
<reference evidence="2" key="1">
    <citation type="journal article" date="2015" name="Nature">
        <title>Complex archaea that bridge the gap between prokaryotes and eukaryotes.</title>
        <authorList>
            <person name="Spang A."/>
            <person name="Saw J.H."/>
            <person name="Jorgensen S.L."/>
            <person name="Zaremba-Niedzwiedzka K."/>
            <person name="Martijn J."/>
            <person name="Lind A.E."/>
            <person name="van Eijk R."/>
            <person name="Schleper C."/>
            <person name="Guy L."/>
            <person name="Ettema T.J."/>
        </authorList>
    </citation>
    <scope>NUCLEOTIDE SEQUENCE</scope>
</reference>
<protein>
    <recommendedName>
        <fullName evidence="3">Terminase large subunit gp17-like C-terminal domain-containing protein</fullName>
    </recommendedName>
</protein>